<evidence type="ECO:0000313" key="3">
    <source>
        <dbReference type="EMBL" id="RGD63370.1"/>
    </source>
</evidence>
<dbReference type="PANTHER" id="PTHR43674">
    <property type="entry name" value="NITRILASE C965.09-RELATED"/>
    <property type="match status" value="1"/>
</dbReference>
<keyword evidence="4" id="KW-1185">Reference proteome</keyword>
<dbReference type="InterPro" id="IPR003010">
    <property type="entry name" value="C-N_Hydrolase"/>
</dbReference>
<reference evidence="3 4" key="1">
    <citation type="submission" date="2018-08" db="EMBL/GenBank/DDBJ databases">
        <title>Diversity &amp; Physiological Properties of Lignin-Decomposing Actinobacteria from Soil.</title>
        <authorList>
            <person name="Roh S.G."/>
            <person name="Kim S.B."/>
        </authorList>
    </citation>
    <scope>NUCLEOTIDE SEQUENCE [LARGE SCALE GENOMIC DNA]</scope>
    <source>
        <strain evidence="3 4">MMS17-GH009</strain>
    </source>
</reference>
<dbReference type="GO" id="GO:0033388">
    <property type="term" value="P:putrescine biosynthetic process from arginine"/>
    <property type="evidence" value="ECO:0007669"/>
    <property type="project" value="TreeGrafter"/>
</dbReference>
<accession>A0A373A782</accession>
<dbReference type="PROSITE" id="PS50263">
    <property type="entry name" value="CN_HYDROLASE"/>
    <property type="match status" value="1"/>
</dbReference>
<comment type="caution">
    <text evidence="3">The sequence shown here is derived from an EMBL/GenBank/DDBJ whole genome shotgun (WGS) entry which is preliminary data.</text>
</comment>
<dbReference type="Pfam" id="PF00795">
    <property type="entry name" value="CN_hydrolase"/>
    <property type="match status" value="1"/>
</dbReference>
<organism evidence="3 4">
    <name type="scientific">Kitasatospora xanthocidica</name>
    <dbReference type="NCBI Taxonomy" id="83382"/>
    <lineage>
        <taxon>Bacteria</taxon>
        <taxon>Bacillati</taxon>
        <taxon>Actinomycetota</taxon>
        <taxon>Actinomycetes</taxon>
        <taxon>Kitasatosporales</taxon>
        <taxon>Streptomycetaceae</taxon>
        <taxon>Kitasatospora</taxon>
    </lineage>
</organism>
<dbReference type="EMBL" id="QVIG01000001">
    <property type="protein sequence ID" value="RGD63370.1"/>
    <property type="molecule type" value="Genomic_DNA"/>
</dbReference>
<gene>
    <name evidence="3" type="ORF">DR950_35830</name>
</gene>
<dbReference type="SUPFAM" id="SSF56317">
    <property type="entry name" value="Carbon-nitrogen hydrolase"/>
    <property type="match status" value="1"/>
</dbReference>
<keyword evidence="1 3" id="KW-0378">Hydrolase</keyword>
<dbReference type="PANTHER" id="PTHR43674:SF2">
    <property type="entry name" value="BETA-UREIDOPROPIONASE"/>
    <property type="match status" value="1"/>
</dbReference>
<proteinExistence type="predicted"/>
<dbReference type="CDD" id="cd07197">
    <property type="entry name" value="nitrilase"/>
    <property type="match status" value="1"/>
</dbReference>
<evidence type="ECO:0000313" key="4">
    <source>
        <dbReference type="Proteomes" id="UP000263377"/>
    </source>
</evidence>
<protein>
    <submittedName>
        <fullName evidence="3">Carbon-nitrogen hydrolase family protein</fullName>
    </submittedName>
</protein>
<dbReference type="AlphaFoldDB" id="A0A373A782"/>
<dbReference type="GO" id="GO:0050126">
    <property type="term" value="F:N-carbamoylputrescine amidase activity"/>
    <property type="evidence" value="ECO:0007669"/>
    <property type="project" value="TreeGrafter"/>
</dbReference>
<sequence length="246" mass="24819">MPGPLTVAVAQPVCAAAGRPDTVSENVALHAEAVREAGTRLVVFPELSLTGYDLAAPAVDPADARLATLVAACAAAGAVALVGTPVVEADGRESIATLAVTGQGAEVVYRKMRLHGAEVERFTPGGKPVVLELDGLRLGLAVCADAADPTHAEETAALGIDAYVASTRYGPDAAQAERRDGHVRDRAAAHGVWCVLATYAGATGEYPDSSGGSGVWAPGGGLVVQAGTAPGELVRAEVARTGLPRQ</sequence>
<dbReference type="Gene3D" id="3.60.110.10">
    <property type="entry name" value="Carbon-nitrogen hydrolase"/>
    <property type="match status" value="1"/>
</dbReference>
<evidence type="ECO:0000259" key="2">
    <source>
        <dbReference type="PROSITE" id="PS50263"/>
    </source>
</evidence>
<dbReference type="InterPro" id="IPR036526">
    <property type="entry name" value="C-N_Hydrolase_sf"/>
</dbReference>
<name>A0A373A782_9ACTN</name>
<evidence type="ECO:0000256" key="1">
    <source>
        <dbReference type="ARBA" id="ARBA00022801"/>
    </source>
</evidence>
<dbReference type="Proteomes" id="UP000263377">
    <property type="component" value="Unassembled WGS sequence"/>
</dbReference>
<dbReference type="InterPro" id="IPR050345">
    <property type="entry name" value="Aliph_Amidase/BUP"/>
</dbReference>
<feature type="domain" description="CN hydrolase" evidence="2">
    <location>
        <begin position="5"/>
        <end position="240"/>
    </location>
</feature>